<sequence length="63" mass="7215">MDRSLDMLPQVTTVLHPLVKTHCCVTHVDIFVGRLNLYEHAALCDALRENEFVETLKLRGSKH</sequence>
<evidence type="ECO:0000313" key="2">
    <source>
        <dbReference type="Proteomes" id="UP000821837"/>
    </source>
</evidence>
<comment type="caution">
    <text evidence="1">The sequence shown here is derived from an EMBL/GenBank/DDBJ whole genome shotgun (WGS) entry which is preliminary data.</text>
</comment>
<dbReference type="AlphaFoldDB" id="A0A9D4T6U2"/>
<gene>
    <name evidence="1" type="ORF">HPB52_004143</name>
</gene>
<name>A0A9D4T6U2_RHISA</name>
<protein>
    <submittedName>
        <fullName evidence="1">Uncharacterized protein</fullName>
    </submittedName>
</protein>
<reference evidence="1" key="2">
    <citation type="submission" date="2021-09" db="EMBL/GenBank/DDBJ databases">
        <authorList>
            <person name="Jia N."/>
            <person name="Wang J."/>
            <person name="Shi W."/>
            <person name="Du L."/>
            <person name="Sun Y."/>
            <person name="Zhan W."/>
            <person name="Jiang J."/>
            <person name="Wang Q."/>
            <person name="Zhang B."/>
            <person name="Ji P."/>
            <person name="Sakyi L.B."/>
            <person name="Cui X."/>
            <person name="Yuan T."/>
            <person name="Jiang B."/>
            <person name="Yang W."/>
            <person name="Lam T.T.-Y."/>
            <person name="Chang Q."/>
            <person name="Ding S."/>
            <person name="Wang X."/>
            <person name="Zhu J."/>
            <person name="Ruan X."/>
            <person name="Zhao L."/>
            <person name="Wei J."/>
            <person name="Que T."/>
            <person name="Du C."/>
            <person name="Cheng J."/>
            <person name="Dai P."/>
            <person name="Han X."/>
            <person name="Huang E."/>
            <person name="Gao Y."/>
            <person name="Liu J."/>
            <person name="Shao H."/>
            <person name="Ye R."/>
            <person name="Li L."/>
            <person name="Wei W."/>
            <person name="Wang X."/>
            <person name="Wang C."/>
            <person name="Huo Q."/>
            <person name="Li W."/>
            <person name="Guo W."/>
            <person name="Chen H."/>
            <person name="Chen S."/>
            <person name="Zhou L."/>
            <person name="Zhou L."/>
            <person name="Ni X."/>
            <person name="Tian J."/>
            <person name="Zhou Y."/>
            <person name="Sheng Y."/>
            <person name="Liu T."/>
            <person name="Pan Y."/>
            <person name="Xia L."/>
            <person name="Li J."/>
            <person name="Zhao F."/>
            <person name="Cao W."/>
        </authorList>
    </citation>
    <scope>NUCLEOTIDE SEQUENCE</scope>
    <source>
        <strain evidence="1">Rsan-2018</strain>
        <tissue evidence="1">Larvae</tissue>
    </source>
</reference>
<proteinExistence type="predicted"/>
<accession>A0A9D4T6U2</accession>
<reference evidence="1" key="1">
    <citation type="journal article" date="2020" name="Cell">
        <title>Large-Scale Comparative Analyses of Tick Genomes Elucidate Their Genetic Diversity and Vector Capacities.</title>
        <authorList>
            <consortium name="Tick Genome and Microbiome Consortium (TIGMIC)"/>
            <person name="Jia N."/>
            <person name="Wang J."/>
            <person name="Shi W."/>
            <person name="Du L."/>
            <person name="Sun Y."/>
            <person name="Zhan W."/>
            <person name="Jiang J.F."/>
            <person name="Wang Q."/>
            <person name="Zhang B."/>
            <person name="Ji P."/>
            <person name="Bell-Sakyi L."/>
            <person name="Cui X.M."/>
            <person name="Yuan T.T."/>
            <person name="Jiang B.G."/>
            <person name="Yang W.F."/>
            <person name="Lam T.T."/>
            <person name="Chang Q.C."/>
            <person name="Ding S.J."/>
            <person name="Wang X.J."/>
            <person name="Zhu J.G."/>
            <person name="Ruan X.D."/>
            <person name="Zhao L."/>
            <person name="Wei J.T."/>
            <person name="Ye R.Z."/>
            <person name="Que T.C."/>
            <person name="Du C.H."/>
            <person name="Zhou Y.H."/>
            <person name="Cheng J.X."/>
            <person name="Dai P.F."/>
            <person name="Guo W.B."/>
            <person name="Han X.H."/>
            <person name="Huang E.J."/>
            <person name="Li L.F."/>
            <person name="Wei W."/>
            <person name="Gao Y.C."/>
            <person name="Liu J.Z."/>
            <person name="Shao H.Z."/>
            <person name="Wang X."/>
            <person name="Wang C.C."/>
            <person name="Yang T.C."/>
            <person name="Huo Q.B."/>
            <person name="Li W."/>
            <person name="Chen H.Y."/>
            <person name="Chen S.E."/>
            <person name="Zhou L.G."/>
            <person name="Ni X.B."/>
            <person name="Tian J.H."/>
            <person name="Sheng Y."/>
            <person name="Liu T."/>
            <person name="Pan Y.S."/>
            <person name="Xia L.Y."/>
            <person name="Li J."/>
            <person name="Zhao F."/>
            <person name="Cao W.C."/>
        </authorList>
    </citation>
    <scope>NUCLEOTIDE SEQUENCE</scope>
    <source>
        <strain evidence="1">Rsan-2018</strain>
    </source>
</reference>
<organism evidence="1 2">
    <name type="scientific">Rhipicephalus sanguineus</name>
    <name type="common">Brown dog tick</name>
    <name type="synonym">Ixodes sanguineus</name>
    <dbReference type="NCBI Taxonomy" id="34632"/>
    <lineage>
        <taxon>Eukaryota</taxon>
        <taxon>Metazoa</taxon>
        <taxon>Ecdysozoa</taxon>
        <taxon>Arthropoda</taxon>
        <taxon>Chelicerata</taxon>
        <taxon>Arachnida</taxon>
        <taxon>Acari</taxon>
        <taxon>Parasitiformes</taxon>
        <taxon>Ixodida</taxon>
        <taxon>Ixodoidea</taxon>
        <taxon>Ixodidae</taxon>
        <taxon>Rhipicephalinae</taxon>
        <taxon>Rhipicephalus</taxon>
        <taxon>Rhipicephalus</taxon>
    </lineage>
</organism>
<dbReference type="Proteomes" id="UP000821837">
    <property type="component" value="Chromosome 1"/>
</dbReference>
<keyword evidence="2" id="KW-1185">Reference proteome</keyword>
<dbReference type="EMBL" id="JABSTV010001245">
    <property type="protein sequence ID" value="KAH7982339.1"/>
    <property type="molecule type" value="Genomic_DNA"/>
</dbReference>
<evidence type="ECO:0000313" key="1">
    <source>
        <dbReference type="EMBL" id="KAH7982339.1"/>
    </source>
</evidence>